<evidence type="ECO:0000313" key="3">
    <source>
        <dbReference type="Proteomes" id="UP000176705"/>
    </source>
</evidence>
<organism evidence="2 3">
    <name type="scientific">Candidatus Sungbacteria bacterium RIFCSPLOWO2_01_FULL_59_16</name>
    <dbReference type="NCBI Taxonomy" id="1802280"/>
    <lineage>
        <taxon>Bacteria</taxon>
        <taxon>Candidatus Sungiibacteriota</taxon>
    </lineage>
</organism>
<dbReference type="Proteomes" id="UP000176705">
    <property type="component" value="Unassembled WGS sequence"/>
</dbReference>
<dbReference type="EMBL" id="MHQS01000020">
    <property type="protein sequence ID" value="OHA08245.1"/>
    <property type="molecule type" value="Genomic_DNA"/>
</dbReference>
<dbReference type="STRING" id="1802280.A3B37_03140"/>
<dbReference type="GO" id="GO:0004519">
    <property type="term" value="F:endonuclease activity"/>
    <property type="evidence" value="ECO:0007669"/>
    <property type="project" value="InterPro"/>
</dbReference>
<protein>
    <recommendedName>
        <fullName evidence="1">Homing endonuclease LAGLIDADG domain-containing protein</fullName>
    </recommendedName>
</protein>
<evidence type="ECO:0000259" key="1">
    <source>
        <dbReference type="Pfam" id="PF00961"/>
    </source>
</evidence>
<dbReference type="PANTHER" id="PTHR36181">
    <property type="entry name" value="INTRON-ENCODED ENDONUCLEASE AI3-RELATED"/>
    <property type="match status" value="1"/>
</dbReference>
<dbReference type="PANTHER" id="PTHR36181:SF4">
    <property type="entry name" value="LAGLIDADG ENDONUCLEASE"/>
    <property type="match status" value="1"/>
</dbReference>
<evidence type="ECO:0000313" key="2">
    <source>
        <dbReference type="EMBL" id="OHA08245.1"/>
    </source>
</evidence>
<reference evidence="2 3" key="1">
    <citation type="journal article" date="2016" name="Nat. Commun.">
        <title>Thousands of microbial genomes shed light on interconnected biogeochemical processes in an aquifer system.</title>
        <authorList>
            <person name="Anantharaman K."/>
            <person name="Brown C.T."/>
            <person name="Hug L.A."/>
            <person name="Sharon I."/>
            <person name="Castelle C.J."/>
            <person name="Probst A.J."/>
            <person name="Thomas B.C."/>
            <person name="Singh A."/>
            <person name="Wilkins M.J."/>
            <person name="Karaoz U."/>
            <person name="Brodie E.L."/>
            <person name="Williams K.H."/>
            <person name="Hubbard S.S."/>
            <person name="Banfield J.F."/>
        </authorList>
    </citation>
    <scope>NUCLEOTIDE SEQUENCE [LARGE SCALE GENOMIC DNA]</scope>
</reference>
<dbReference type="InterPro" id="IPR027434">
    <property type="entry name" value="Homing_endonucl"/>
</dbReference>
<comment type="caution">
    <text evidence="2">The sequence shown here is derived from an EMBL/GenBank/DDBJ whole genome shotgun (WGS) entry which is preliminary data.</text>
</comment>
<dbReference type="InterPro" id="IPR051289">
    <property type="entry name" value="LAGLIDADG_Endonuclease"/>
</dbReference>
<dbReference type="SUPFAM" id="SSF55608">
    <property type="entry name" value="Homing endonucleases"/>
    <property type="match status" value="1"/>
</dbReference>
<accession>A0A1G2L9C4</accession>
<name>A0A1G2L9C4_9BACT</name>
<dbReference type="Pfam" id="PF00961">
    <property type="entry name" value="LAGLIDADG_1"/>
    <property type="match status" value="1"/>
</dbReference>
<gene>
    <name evidence="2" type="ORF">A3B37_03140</name>
</gene>
<proteinExistence type="predicted"/>
<feature type="domain" description="Homing endonuclease LAGLIDADG" evidence="1">
    <location>
        <begin position="20"/>
        <end position="118"/>
    </location>
</feature>
<dbReference type="AlphaFoldDB" id="A0A1G2L9C4"/>
<dbReference type="Gene3D" id="3.10.28.10">
    <property type="entry name" value="Homing endonucleases"/>
    <property type="match status" value="1"/>
</dbReference>
<dbReference type="InterPro" id="IPR004860">
    <property type="entry name" value="LAGLIDADG_dom"/>
</dbReference>
<sequence length="176" mass="20229">MVHQQQNLVRSVPERIGHYIAGFVDGEGSFNVSLAKITWSRGWKILASFNVSQRDRVVLAKIKDTLRCGTLRTRADGVVYYEVTNFRSLAETVVPFFQRFGFLSATKKRNFAIWSQIVFILYRGEHLTREGFAKVVALREQLNVGRGRKRKYDINSVFRQRGSSETTRETRPAPEA</sequence>